<evidence type="ECO:0000256" key="6">
    <source>
        <dbReference type="ARBA" id="ARBA00023077"/>
    </source>
</evidence>
<evidence type="ECO:0000259" key="14">
    <source>
        <dbReference type="Pfam" id="PF00593"/>
    </source>
</evidence>
<dbReference type="Proteomes" id="UP000275727">
    <property type="component" value="Chromosome"/>
</dbReference>
<dbReference type="PANTHER" id="PTHR32552:SF83">
    <property type="entry name" value="BLR3904 PROTEIN"/>
    <property type="match status" value="1"/>
</dbReference>
<comment type="similarity">
    <text evidence="2 10 11">Belongs to the TonB-dependent receptor family.</text>
</comment>
<dbReference type="InterPro" id="IPR000531">
    <property type="entry name" value="Beta-barrel_TonB"/>
</dbReference>
<evidence type="ECO:0000256" key="11">
    <source>
        <dbReference type="RuleBase" id="RU003357"/>
    </source>
</evidence>
<evidence type="ECO:0000256" key="10">
    <source>
        <dbReference type="PROSITE-ProRule" id="PRU01360"/>
    </source>
</evidence>
<dbReference type="Pfam" id="PF00593">
    <property type="entry name" value="TonB_dep_Rec_b-barrel"/>
    <property type="match status" value="1"/>
</dbReference>
<feature type="region of interest" description="Disordered" evidence="12">
    <location>
        <begin position="408"/>
        <end position="430"/>
    </location>
</feature>
<dbReference type="Gene3D" id="2.40.170.20">
    <property type="entry name" value="TonB-dependent receptor, beta-barrel domain"/>
    <property type="match status" value="1"/>
</dbReference>
<dbReference type="SUPFAM" id="SSF56935">
    <property type="entry name" value="Porins"/>
    <property type="match status" value="1"/>
</dbReference>
<keyword evidence="13" id="KW-0732">Signal</keyword>
<evidence type="ECO:0000313" key="18">
    <source>
        <dbReference type="Proteomes" id="UP000275727"/>
    </source>
</evidence>
<evidence type="ECO:0000256" key="9">
    <source>
        <dbReference type="ARBA" id="ARBA00023237"/>
    </source>
</evidence>
<keyword evidence="19" id="KW-1185">Reference proteome</keyword>
<evidence type="ECO:0000313" key="17">
    <source>
        <dbReference type="EMBL" id="RKS92130.1"/>
    </source>
</evidence>
<evidence type="ECO:0000256" key="8">
    <source>
        <dbReference type="ARBA" id="ARBA00023170"/>
    </source>
</evidence>
<keyword evidence="9 10" id="KW-0998">Cell outer membrane</keyword>
<organism evidence="16 18">
    <name type="scientific">Sphingosinicella microcystinivorans</name>
    <dbReference type="NCBI Taxonomy" id="335406"/>
    <lineage>
        <taxon>Bacteria</taxon>
        <taxon>Pseudomonadati</taxon>
        <taxon>Pseudomonadota</taxon>
        <taxon>Alphaproteobacteria</taxon>
        <taxon>Sphingomonadales</taxon>
        <taxon>Sphingosinicellaceae</taxon>
        <taxon>Sphingosinicella</taxon>
    </lineage>
</organism>
<evidence type="ECO:0000256" key="7">
    <source>
        <dbReference type="ARBA" id="ARBA00023136"/>
    </source>
</evidence>
<evidence type="ECO:0000256" key="1">
    <source>
        <dbReference type="ARBA" id="ARBA00004571"/>
    </source>
</evidence>
<dbReference type="InterPro" id="IPR010105">
    <property type="entry name" value="TonB_sidphr_rcpt"/>
</dbReference>
<keyword evidence="5 10" id="KW-0812">Transmembrane</keyword>
<dbReference type="GO" id="GO:0038023">
    <property type="term" value="F:signaling receptor activity"/>
    <property type="evidence" value="ECO:0007669"/>
    <property type="project" value="InterPro"/>
</dbReference>
<keyword evidence="4 10" id="KW-1134">Transmembrane beta strand</keyword>
<evidence type="ECO:0000256" key="12">
    <source>
        <dbReference type="SAM" id="MobiDB-lite"/>
    </source>
</evidence>
<evidence type="ECO:0000256" key="4">
    <source>
        <dbReference type="ARBA" id="ARBA00022452"/>
    </source>
</evidence>
<dbReference type="Gene3D" id="2.170.130.10">
    <property type="entry name" value="TonB-dependent receptor, plug domain"/>
    <property type="match status" value="1"/>
</dbReference>
<dbReference type="PROSITE" id="PS52016">
    <property type="entry name" value="TONB_DEPENDENT_REC_3"/>
    <property type="match status" value="1"/>
</dbReference>
<sequence length="786" mass="84355">MSAEPAARASVAGPAFLALSCVGFVASALPAHAQDQQQKLGGVTVTGTAIEEEIKVERAESPKYVRPLLDTPQSITVIGNTTIRQQNLLTLREALTTIPGITFGAGEGGGGYGDKINLRGQSADTDLQIDGVRDSAQYSRSDTFNLEQIEVVNGANSVYSGAGSISGTINLVTKRPKGEDLTVVQGGIGTDNYYRATVDSNLRLSDLVAVRLNAMYHENDVPARDFDSYERWGIAPSVTIGIDGPTSLTLLYVHQKDDNTPIYGVPYSASVGGLFPGADYGGYYGYKDVDYQKQTIDQATAIFAHEFSDRVSLRNLARWQRVEQNLVVNPPQGAYCLDSGTLYTGAPCADGQVPGTYYPSGPRGVSRFSENQMLYNQLDLKAVFDTGGIEHTVTLGASYAQEDYDLSNGNSMRNPGGATPNPALPPIDISDPDPIYGGPINYIPTRFSQGDTRNIAFYLFDAIKLSDQFEINGGIRWENNKSDFRVDEIVGTPGATFGQVTRGTVQRSDNNLFSYRVGLVYKPVPNASLYAAYGNSRTPAGSSVRSGCGSPTAQNLNLDPCTVAPQEAVNYEIGGKIDLVGGRLQLTAALFRNERTNYPVASNDPTLGTLQVLDGQSRVDGLALGASGNITDAWAVFANYTYLDSKVKQSVSNYCLANPGATFTPPGGTAITCPLTDAQAGNPLTNTPKHSGSLFTTYTLPFGLQVGYGFTYQGSFVLSNTVTPLTKAKDWMTHRAFLAYPFGNGLTAQLNVQNFTDEKYYTGIRNNGWATPGEGRSAVLSLFYSF</sequence>
<evidence type="ECO:0000259" key="15">
    <source>
        <dbReference type="Pfam" id="PF07715"/>
    </source>
</evidence>
<dbReference type="InterPro" id="IPR037066">
    <property type="entry name" value="Plug_dom_sf"/>
</dbReference>
<keyword evidence="8 16" id="KW-0675">Receptor</keyword>
<dbReference type="GO" id="GO:0009279">
    <property type="term" value="C:cell outer membrane"/>
    <property type="evidence" value="ECO:0007669"/>
    <property type="project" value="UniProtKB-SubCell"/>
</dbReference>
<dbReference type="EMBL" id="AP018711">
    <property type="protein sequence ID" value="BBE35151.1"/>
    <property type="molecule type" value="Genomic_DNA"/>
</dbReference>
<dbReference type="Proteomes" id="UP000276029">
    <property type="component" value="Unassembled WGS sequence"/>
</dbReference>
<reference evidence="17 19" key="2">
    <citation type="submission" date="2018-10" db="EMBL/GenBank/DDBJ databases">
        <title>Genomic Encyclopedia of Type Strains, Phase IV (KMG-IV): sequencing the most valuable type-strain genomes for metagenomic binning, comparative biology and taxonomic classification.</title>
        <authorList>
            <person name="Goeker M."/>
        </authorList>
    </citation>
    <scope>NUCLEOTIDE SEQUENCE [LARGE SCALE GENOMIC DNA]</scope>
    <source>
        <strain evidence="17 19">DSM 19791</strain>
    </source>
</reference>
<dbReference type="CDD" id="cd01347">
    <property type="entry name" value="ligand_gated_channel"/>
    <property type="match status" value="1"/>
</dbReference>
<dbReference type="AlphaFoldDB" id="A0AAD1D7A8"/>
<keyword evidence="3 10" id="KW-0813">Transport</keyword>
<name>A0AAD1D7A8_SPHMI</name>
<dbReference type="InterPro" id="IPR039426">
    <property type="entry name" value="TonB-dep_rcpt-like"/>
</dbReference>
<dbReference type="KEGG" id="smic:SmB9_28090"/>
<evidence type="ECO:0000256" key="5">
    <source>
        <dbReference type="ARBA" id="ARBA00022692"/>
    </source>
</evidence>
<reference evidence="16 18" key="1">
    <citation type="submission" date="2018-06" db="EMBL/GenBank/DDBJ databases">
        <title>Complete Genome Sequence of the Microcystin-Degrading Bacterium Sphingosinicella microcystinivorans Strain B-9.</title>
        <authorList>
            <person name="Jin H."/>
            <person name="Nishizawa T."/>
            <person name="Guo Y."/>
            <person name="Nishizawa A."/>
            <person name="Park H."/>
            <person name="Kato H."/>
            <person name="Tsuji K."/>
            <person name="Harada K."/>
        </authorList>
    </citation>
    <scope>NUCLEOTIDE SEQUENCE [LARGE SCALE GENOMIC DNA]</scope>
    <source>
        <strain evidence="16 18">B9</strain>
    </source>
</reference>
<feature type="chain" id="PRO_5042112521" evidence="13">
    <location>
        <begin position="34"/>
        <end position="786"/>
    </location>
</feature>
<dbReference type="EMBL" id="RBWX01000007">
    <property type="protein sequence ID" value="RKS92130.1"/>
    <property type="molecule type" value="Genomic_DNA"/>
</dbReference>
<evidence type="ECO:0000256" key="3">
    <source>
        <dbReference type="ARBA" id="ARBA00022448"/>
    </source>
</evidence>
<evidence type="ECO:0000256" key="13">
    <source>
        <dbReference type="SAM" id="SignalP"/>
    </source>
</evidence>
<evidence type="ECO:0000313" key="16">
    <source>
        <dbReference type="EMBL" id="BBE35151.1"/>
    </source>
</evidence>
<dbReference type="GO" id="GO:0015891">
    <property type="term" value="P:siderophore transport"/>
    <property type="evidence" value="ECO:0007669"/>
    <property type="project" value="InterPro"/>
</dbReference>
<keyword evidence="6 11" id="KW-0798">TonB box</keyword>
<accession>A0AAD1D7A8</accession>
<dbReference type="Pfam" id="PF07715">
    <property type="entry name" value="Plug"/>
    <property type="match status" value="1"/>
</dbReference>
<feature type="domain" description="TonB-dependent receptor plug" evidence="15">
    <location>
        <begin position="68"/>
        <end position="168"/>
    </location>
</feature>
<dbReference type="InterPro" id="IPR036942">
    <property type="entry name" value="Beta-barrel_TonB_sf"/>
</dbReference>
<evidence type="ECO:0000256" key="2">
    <source>
        <dbReference type="ARBA" id="ARBA00009810"/>
    </source>
</evidence>
<dbReference type="InterPro" id="IPR012910">
    <property type="entry name" value="Plug_dom"/>
</dbReference>
<dbReference type="NCBIfam" id="TIGR01783">
    <property type="entry name" value="TonB-siderophor"/>
    <property type="match status" value="1"/>
</dbReference>
<feature type="domain" description="TonB-dependent receptor-like beta-barrel" evidence="14">
    <location>
        <begin position="242"/>
        <end position="754"/>
    </location>
</feature>
<dbReference type="PANTHER" id="PTHR32552">
    <property type="entry name" value="FERRICHROME IRON RECEPTOR-RELATED"/>
    <property type="match status" value="1"/>
</dbReference>
<gene>
    <name evidence="16" type="primary">fhuA</name>
    <name evidence="17" type="ORF">DFR51_1709</name>
    <name evidence="16" type="ORF">SmB9_28090</name>
</gene>
<evidence type="ECO:0000313" key="19">
    <source>
        <dbReference type="Proteomes" id="UP000276029"/>
    </source>
</evidence>
<keyword evidence="7 10" id="KW-0472">Membrane</keyword>
<dbReference type="GO" id="GO:0015344">
    <property type="term" value="F:siderophore uptake transmembrane transporter activity"/>
    <property type="evidence" value="ECO:0007669"/>
    <property type="project" value="TreeGrafter"/>
</dbReference>
<protein>
    <submittedName>
        <fullName evidence="17">Catecholate siderophore receptor</fullName>
    </submittedName>
    <submittedName>
        <fullName evidence="16">TonB-dependent receptor</fullName>
    </submittedName>
</protein>
<dbReference type="RefSeq" id="WP_121049197.1">
    <property type="nucleotide sequence ID" value="NZ_AP018711.1"/>
</dbReference>
<comment type="subcellular location">
    <subcellularLocation>
        <location evidence="1 10">Cell outer membrane</location>
        <topology evidence="1 10">Multi-pass membrane protein</topology>
    </subcellularLocation>
</comment>
<proteinExistence type="inferred from homology"/>
<feature type="signal peptide" evidence="13">
    <location>
        <begin position="1"/>
        <end position="33"/>
    </location>
</feature>